<protein>
    <submittedName>
        <fullName evidence="2">Uncharacterized protein</fullName>
    </submittedName>
</protein>
<gene>
    <name evidence="2" type="ORF">4_82</name>
</gene>
<keyword evidence="1" id="KW-0472">Membrane</keyword>
<keyword evidence="1" id="KW-0812">Transmembrane</keyword>
<name>A0A5B8IIP1_9VIRU</name>
<sequence>MKGYVIGIFEIILYFAGSIFVRKSFRQLQSINQATYYWVMMTILTGIWELAYLCDYSSVIGYAHQLVNNTEHVWTNNYDITYILPWKLSHIFYSEYGAWADREYMSSTDGWSRTIEGSHCTQCALFSLLAITFKIFNNHNNYLICLSVSMGTQFMNSLLYMVAYFIQEKEPSNVNYPSSSFPTDIWLTKRPFMWVNIFWLVMPFYTIMYYIFDNWKNKNTEKKNKKLIYINETN</sequence>
<organism evidence="2">
    <name type="scientific">Mimiviridae sp. ChoanoV1</name>
    <dbReference type="NCBI Taxonomy" id="2596887"/>
    <lineage>
        <taxon>Viruses</taxon>
        <taxon>Varidnaviria</taxon>
        <taxon>Bamfordvirae</taxon>
        <taxon>Nucleocytoviricota</taxon>
        <taxon>Megaviricetes</taxon>
        <taxon>Imitervirales</taxon>
        <taxon>Schizomimiviridae</taxon>
    </lineage>
</organism>
<feature type="transmembrane region" description="Helical" evidence="1">
    <location>
        <begin position="115"/>
        <end position="136"/>
    </location>
</feature>
<evidence type="ECO:0000256" key="1">
    <source>
        <dbReference type="SAM" id="Phobius"/>
    </source>
</evidence>
<keyword evidence="1" id="KW-1133">Transmembrane helix</keyword>
<accession>A0A5B8IIP1</accession>
<feature type="transmembrane region" description="Helical" evidence="1">
    <location>
        <begin position="143"/>
        <end position="166"/>
    </location>
</feature>
<feature type="transmembrane region" description="Helical" evidence="1">
    <location>
        <begin position="6"/>
        <end position="22"/>
    </location>
</feature>
<feature type="transmembrane region" description="Helical" evidence="1">
    <location>
        <begin position="192"/>
        <end position="212"/>
    </location>
</feature>
<proteinExistence type="predicted"/>
<dbReference type="EMBL" id="MK250088">
    <property type="protein sequence ID" value="QDY52202.1"/>
    <property type="molecule type" value="Genomic_DNA"/>
</dbReference>
<feature type="transmembrane region" description="Helical" evidence="1">
    <location>
        <begin position="34"/>
        <end position="53"/>
    </location>
</feature>
<reference evidence="2" key="1">
    <citation type="submission" date="2018-11" db="EMBL/GenBank/DDBJ databases">
        <title>A distinct lineage of giant viruses engineers rhodopsin photosystems in predatory marine eukaryotes.</title>
        <authorList>
            <person name="Needham D.M."/>
            <person name="Yoshizawa S."/>
            <person name="Hosaka T."/>
            <person name="Poirier C."/>
            <person name="Choi C.-J."/>
            <person name="Hehenberger E."/>
            <person name="Irwin N.A.T."/>
            <person name="Wilken S."/>
            <person name="Yung C.-M."/>
            <person name="Bachy C."/>
            <person name="Kurihara R."/>
            <person name="Nakajima Y."/>
            <person name="Kojima K."/>
            <person name="Kimura-Someya T."/>
            <person name="Leonard G."/>
            <person name="Malmstrom R.R."/>
            <person name="Mende D."/>
            <person name="Olson D.K."/>
            <person name="Sudo Y."/>
            <person name="Sudek S."/>
            <person name="Richards T.A."/>
            <person name="DeLong E.F."/>
            <person name="Keeling P.J."/>
            <person name="Santoro A.E."/>
            <person name="Shirouzu M."/>
            <person name="Iwasaki W."/>
            <person name="Worden A.Z."/>
        </authorList>
    </citation>
    <scope>NUCLEOTIDE SEQUENCE</scope>
</reference>
<evidence type="ECO:0000313" key="2">
    <source>
        <dbReference type="EMBL" id="QDY52202.1"/>
    </source>
</evidence>